<feature type="coiled-coil region" evidence="5">
    <location>
        <begin position="154"/>
        <end position="181"/>
    </location>
</feature>
<comment type="similarity">
    <text evidence="2">Belongs to the RmuC family.</text>
</comment>
<dbReference type="PANTHER" id="PTHR30563:SF0">
    <property type="entry name" value="DNA RECOMBINATION PROTEIN RMUC"/>
    <property type="match status" value="1"/>
</dbReference>
<evidence type="ECO:0000256" key="5">
    <source>
        <dbReference type="SAM" id="Coils"/>
    </source>
</evidence>
<gene>
    <name evidence="6" type="ORF">A1353_17065</name>
</gene>
<dbReference type="InterPro" id="IPR003798">
    <property type="entry name" value="DNA_recombination_RmuC"/>
</dbReference>
<dbReference type="Pfam" id="PF02646">
    <property type="entry name" value="RmuC"/>
    <property type="match status" value="1"/>
</dbReference>
<sequence>MALASLPLAALLGYAVCAWLSGKRHRELQGQLEQQQQQLQQQAVKLAVAEERTLLLTQKETELQSLQHQLLALKTENAEHNTRQQEQHKHNEEKIRLLQDAENQLKTQFENLAHRIFEERGKQFAEHNKTSIENLVAPLKQQLGEFKNRVESVYDNETKDRISLREEIVSLRRDTAKMNQEALNLTRALKGDHKTQGNWGEMILERVLEQSGLRKGIEYETQGSFRDEDNRLFKPDVIVRLPENKDVIIDSKVSLVAYERYCSADDDNQRIEALKQHTEAVRNHIKGLSNKDYSSLKGLRSLDFVLLFMPIEAAFMAAFQADEKLFNDAFEHKIVVVTPTTLLATLRTVQNIWRYEQQNENARLIADKAGSLYDKIRGFVEDIEKLGNQLSTVQKTYDGIVNKLSSGGGNLLRQASALEELGVKVKKKLPKSLTEQLPTED</sequence>
<dbReference type="GO" id="GO:0006310">
    <property type="term" value="P:DNA recombination"/>
    <property type="evidence" value="ECO:0007669"/>
    <property type="project" value="UniProtKB-KW"/>
</dbReference>
<evidence type="ECO:0000256" key="2">
    <source>
        <dbReference type="ARBA" id="ARBA00009840"/>
    </source>
</evidence>
<evidence type="ECO:0000256" key="4">
    <source>
        <dbReference type="ARBA" id="ARBA00023172"/>
    </source>
</evidence>
<keyword evidence="3 5" id="KW-0175">Coiled coil</keyword>
<evidence type="ECO:0000313" key="6">
    <source>
        <dbReference type="EMBL" id="OAI02239.1"/>
    </source>
</evidence>
<accession>A0A177MBR0</accession>
<keyword evidence="4" id="KW-0233">DNA recombination</keyword>
<name>A0A177MBR0_METMH</name>
<dbReference type="Proteomes" id="UP000077763">
    <property type="component" value="Unassembled WGS sequence"/>
</dbReference>
<comment type="function">
    <text evidence="1">Involved in DNA recombination.</text>
</comment>
<dbReference type="PANTHER" id="PTHR30563">
    <property type="entry name" value="DNA RECOMBINATION PROTEIN RMUC"/>
    <property type="match status" value="1"/>
</dbReference>
<dbReference type="AlphaFoldDB" id="A0A177MBR0"/>
<reference evidence="6 7" key="1">
    <citation type="submission" date="2016-03" db="EMBL/GenBank/DDBJ databases">
        <authorList>
            <person name="Ploux O."/>
        </authorList>
    </citation>
    <scope>NUCLEOTIDE SEQUENCE [LARGE SCALE GENOMIC DNA]</scope>
    <source>
        <strain evidence="6 7">R-45371</strain>
    </source>
</reference>
<feature type="coiled-coil region" evidence="5">
    <location>
        <begin position="25"/>
        <end position="111"/>
    </location>
</feature>
<dbReference type="EMBL" id="LUUH01000063">
    <property type="protein sequence ID" value="OAI02239.1"/>
    <property type="molecule type" value="Genomic_DNA"/>
</dbReference>
<proteinExistence type="inferred from homology"/>
<evidence type="ECO:0000313" key="7">
    <source>
        <dbReference type="Proteomes" id="UP000077763"/>
    </source>
</evidence>
<evidence type="ECO:0000256" key="3">
    <source>
        <dbReference type="ARBA" id="ARBA00023054"/>
    </source>
</evidence>
<evidence type="ECO:0000256" key="1">
    <source>
        <dbReference type="ARBA" id="ARBA00003416"/>
    </source>
</evidence>
<protein>
    <submittedName>
        <fullName evidence="6">Recombinase RmuC</fullName>
    </submittedName>
</protein>
<organism evidence="6 7">
    <name type="scientific">Methylomonas methanica</name>
    <dbReference type="NCBI Taxonomy" id="421"/>
    <lineage>
        <taxon>Bacteria</taxon>
        <taxon>Pseudomonadati</taxon>
        <taxon>Pseudomonadota</taxon>
        <taxon>Gammaproteobacteria</taxon>
        <taxon>Methylococcales</taxon>
        <taxon>Methylococcaceae</taxon>
        <taxon>Methylomonas</taxon>
    </lineage>
</organism>
<comment type="caution">
    <text evidence="6">The sequence shown here is derived from an EMBL/GenBank/DDBJ whole genome shotgun (WGS) entry which is preliminary data.</text>
</comment>